<evidence type="ECO:0000259" key="3">
    <source>
        <dbReference type="SMART" id="SM00835"/>
    </source>
</evidence>
<dbReference type="Gene3D" id="2.60.120.10">
    <property type="entry name" value="Jelly Rolls"/>
    <property type="match status" value="2"/>
</dbReference>
<dbReference type="SUPFAM" id="SSF51182">
    <property type="entry name" value="RmlC-like cupins"/>
    <property type="match status" value="1"/>
</dbReference>
<name>A0AB40BTN4_DIOCR</name>
<dbReference type="PANTHER" id="PTHR31189">
    <property type="entry name" value="OS03G0336100 PROTEIN-RELATED"/>
    <property type="match status" value="1"/>
</dbReference>
<accession>A0AB40BTN4</accession>
<dbReference type="Proteomes" id="UP001515500">
    <property type="component" value="Chromosome 8"/>
</dbReference>
<dbReference type="SMART" id="SM00835">
    <property type="entry name" value="Cupin_1"/>
    <property type="match status" value="2"/>
</dbReference>
<dbReference type="CDD" id="cd02245">
    <property type="entry name" value="cupin_7S_vicilin-like_C"/>
    <property type="match status" value="1"/>
</dbReference>
<feature type="signal peptide" evidence="2">
    <location>
        <begin position="1"/>
        <end position="23"/>
    </location>
</feature>
<dbReference type="RefSeq" id="XP_039130785.1">
    <property type="nucleotide sequence ID" value="XM_039274851.1"/>
</dbReference>
<keyword evidence="4" id="KW-1185">Reference proteome</keyword>
<evidence type="ECO:0000256" key="1">
    <source>
        <dbReference type="SAM" id="MobiDB-lite"/>
    </source>
</evidence>
<dbReference type="InterPro" id="IPR014710">
    <property type="entry name" value="RmlC-like_jellyroll"/>
</dbReference>
<sequence length="486" mass="56071">MATFPKTLPYLLLVLSIFLISEGLQQQDSEKKLQECYQRCEKTQLEKASLEHCKISCQAEHGGDVYQEERGERDYVFRKERFVQRLRTEHGTVRVLPNFYQLSKLLVGVSNYRVSVIDLKPRAFLKPHHLDAEVLLFVANGRGSVGVVDSESRNTHDVREGDILRIRAGSIFYLANKDSNERFIIVKLLNPVSQYGQFKEYFAVGFQQAYLQRFSREVKRAAFNLKAEEVEELFGGQQQGQQQQQQQGAIIRASEQQIRSIRGSEGGSSRPSTESRGPFNLYKKRPTHSSNRGRLIEADRNDYQPLRDLDIQVTFANLTERSMLAPFFNTESHKIAVVMKGRGTIEFVRQRREGEQQESEKGREQEQEEQEQEQSEPQYERISTQVNEGDVYAVPPGIPIVQIASSSQNLEVLCFETRAERNQRIFLAGPNNPWRRMEDAVKELTFGRRAREVDEKLSLQKETVIMAGPEEREEYPLSNIMNFFGF</sequence>
<dbReference type="PANTHER" id="PTHR31189:SF13">
    <property type="entry name" value="CUPINCIN"/>
    <property type="match status" value="1"/>
</dbReference>
<keyword evidence="2" id="KW-0732">Signal</keyword>
<dbReference type="InterPro" id="IPR006045">
    <property type="entry name" value="Cupin_1"/>
</dbReference>
<feature type="region of interest" description="Disordered" evidence="1">
    <location>
        <begin position="351"/>
        <end position="380"/>
    </location>
</feature>
<dbReference type="InterPro" id="IPR050253">
    <property type="entry name" value="Seed_Storage-Functional"/>
</dbReference>
<reference evidence="5" key="1">
    <citation type="submission" date="2025-08" db="UniProtKB">
        <authorList>
            <consortium name="RefSeq"/>
        </authorList>
    </citation>
    <scope>IDENTIFICATION</scope>
</reference>
<feature type="compositionally biased region" description="Low complexity" evidence="1">
    <location>
        <begin position="261"/>
        <end position="278"/>
    </location>
</feature>
<evidence type="ECO:0000313" key="4">
    <source>
        <dbReference type="Proteomes" id="UP001515500"/>
    </source>
</evidence>
<gene>
    <name evidence="5" type="primary">LOC120267146</name>
</gene>
<proteinExistence type="predicted"/>
<dbReference type="GeneID" id="120267146"/>
<organism evidence="4 5">
    <name type="scientific">Dioscorea cayennensis subsp. rotundata</name>
    <name type="common">White Guinea yam</name>
    <name type="synonym">Dioscorea rotundata</name>
    <dbReference type="NCBI Taxonomy" id="55577"/>
    <lineage>
        <taxon>Eukaryota</taxon>
        <taxon>Viridiplantae</taxon>
        <taxon>Streptophyta</taxon>
        <taxon>Embryophyta</taxon>
        <taxon>Tracheophyta</taxon>
        <taxon>Spermatophyta</taxon>
        <taxon>Magnoliopsida</taxon>
        <taxon>Liliopsida</taxon>
        <taxon>Dioscoreales</taxon>
        <taxon>Dioscoreaceae</taxon>
        <taxon>Dioscorea</taxon>
    </lineage>
</organism>
<evidence type="ECO:0000313" key="5">
    <source>
        <dbReference type="RefSeq" id="XP_039130785.1"/>
    </source>
</evidence>
<feature type="chain" id="PRO_5044315066" evidence="2">
    <location>
        <begin position="24"/>
        <end position="486"/>
    </location>
</feature>
<feature type="domain" description="Cupin type-1" evidence="3">
    <location>
        <begin position="279"/>
        <end position="454"/>
    </location>
</feature>
<dbReference type="AlphaFoldDB" id="A0AB40BTN4"/>
<dbReference type="InterPro" id="IPR011051">
    <property type="entry name" value="RmlC_Cupin_sf"/>
</dbReference>
<protein>
    <submittedName>
        <fullName evidence="5">63 kDa globulin-like protein</fullName>
    </submittedName>
</protein>
<feature type="domain" description="Cupin type-1" evidence="3">
    <location>
        <begin position="97"/>
        <end position="231"/>
    </location>
</feature>
<dbReference type="Pfam" id="PF00190">
    <property type="entry name" value="Cupin_1"/>
    <property type="match status" value="2"/>
</dbReference>
<feature type="compositionally biased region" description="Basic and acidic residues" evidence="1">
    <location>
        <begin position="351"/>
        <end position="365"/>
    </location>
</feature>
<evidence type="ECO:0000256" key="2">
    <source>
        <dbReference type="SAM" id="SignalP"/>
    </source>
</evidence>
<dbReference type="CDD" id="cd02244">
    <property type="entry name" value="cupin_7S_vicilin-like_N"/>
    <property type="match status" value="1"/>
</dbReference>
<feature type="region of interest" description="Disordered" evidence="1">
    <location>
        <begin position="261"/>
        <end position="299"/>
    </location>
</feature>